<dbReference type="PRINTS" id="PR02008">
    <property type="entry name" value="RCMTFAMILY"/>
</dbReference>
<comment type="similarity">
    <text evidence="5">Belongs to the class I-like SAM-binding methyltransferase superfamily. RsmB/NOP family.</text>
</comment>
<keyword evidence="1 5" id="KW-0489">Methyltransferase</keyword>
<dbReference type="RefSeq" id="WP_231004197.1">
    <property type="nucleotide sequence ID" value="NZ_JAJNEC010000005.1"/>
</dbReference>
<dbReference type="InterPro" id="IPR001678">
    <property type="entry name" value="MeTrfase_RsmB-F_NOP2_dom"/>
</dbReference>
<dbReference type="CDD" id="cd02440">
    <property type="entry name" value="AdoMet_MTases"/>
    <property type="match status" value="1"/>
</dbReference>
<dbReference type="GO" id="GO:0008168">
    <property type="term" value="F:methyltransferase activity"/>
    <property type="evidence" value="ECO:0007669"/>
    <property type="project" value="UniProtKB-KW"/>
</dbReference>
<dbReference type="InterPro" id="IPR023267">
    <property type="entry name" value="RCMT"/>
</dbReference>
<dbReference type="PANTHER" id="PTHR22807">
    <property type="entry name" value="NOP2 YEAST -RELATED NOL1/NOP2/FMU SUN DOMAIN-CONTAINING"/>
    <property type="match status" value="1"/>
</dbReference>
<keyword evidence="8" id="KW-1185">Reference proteome</keyword>
<protein>
    <submittedName>
        <fullName evidence="7">Methyltransferase domain-containing protein</fullName>
    </submittedName>
</protein>
<feature type="active site" description="Nucleophile" evidence="5">
    <location>
        <position position="368"/>
    </location>
</feature>
<feature type="domain" description="SAM-dependent MTase RsmB/NOP-type" evidence="6">
    <location>
        <begin position="241"/>
        <end position="416"/>
    </location>
</feature>
<keyword evidence="2 5" id="KW-0808">Transferase</keyword>
<dbReference type="InterPro" id="IPR029063">
    <property type="entry name" value="SAM-dependent_MTases_sf"/>
</dbReference>
<name>A0ABS8PPH8_9BACT</name>
<comment type="caution">
    <text evidence="7">The sequence shown here is derived from an EMBL/GenBank/DDBJ whole genome shotgun (WGS) entry which is preliminary data.</text>
</comment>
<accession>A0ABS8PPH8</accession>
<keyword evidence="3 5" id="KW-0949">S-adenosyl-L-methionine</keyword>
<keyword evidence="4 5" id="KW-0694">RNA-binding</keyword>
<feature type="binding site" evidence="5">
    <location>
        <position position="269"/>
    </location>
    <ligand>
        <name>S-adenosyl-L-methionine</name>
        <dbReference type="ChEBI" id="CHEBI:59789"/>
    </ligand>
</feature>
<dbReference type="InterPro" id="IPR049560">
    <property type="entry name" value="MeTrfase_RsmB-F_NOP2_cat"/>
</dbReference>
<comment type="caution">
    <text evidence="5">Lacks conserved residue(s) required for the propagation of feature annotation.</text>
</comment>
<evidence type="ECO:0000313" key="8">
    <source>
        <dbReference type="Proteomes" id="UP001199816"/>
    </source>
</evidence>
<evidence type="ECO:0000256" key="1">
    <source>
        <dbReference type="ARBA" id="ARBA00022603"/>
    </source>
</evidence>
<evidence type="ECO:0000259" key="6">
    <source>
        <dbReference type="PROSITE" id="PS51686"/>
    </source>
</evidence>
<gene>
    <name evidence="7" type="ORF">LQ567_09150</name>
</gene>
<evidence type="ECO:0000256" key="5">
    <source>
        <dbReference type="PROSITE-ProRule" id="PRU01023"/>
    </source>
</evidence>
<dbReference type="PANTHER" id="PTHR22807:SF53">
    <property type="entry name" value="RIBOSOMAL RNA SMALL SUBUNIT METHYLTRANSFERASE B-RELATED"/>
    <property type="match status" value="1"/>
</dbReference>
<dbReference type="PROSITE" id="PS51686">
    <property type="entry name" value="SAM_MT_RSMB_NOP"/>
    <property type="match status" value="1"/>
</dbReference>
<sequence length="416" mass="45969">MTAASSIPGSAEKVPGRFYSYLNSAVKIIGDYKGQEPLAQFLKNYFSREKKFGGKDRKQVAQLCYAYYRLGKSFTDLSFEQRVLLGLRLSATEIAAPWVELLTIYKVPETFSGTVFPWKDQLSPEVDPAAFERSFFVQPDLFLRIRPGNEAAVIKKLEQAALPFEKDGDALRLPNTAKAGELLSVNSEVVIQDLSSQKIAGLLRSYKIRVAGGVHPDSHGNPGLKPHVSDRIPATMGTQVSIWDCCAASGGKSILAADVLGTVELTVSDIRPSIIANLKKRFHEAGIKNFRALVADAAKPEAPLSRERFDLVIADVPCSGSGTWSRTPERLHFFNTEEIKTYAALQRNILSNVTRSVKPGGFLLYITCSVFKAENEDQVARLQEQGWEVKEQQVLKGYALKADTMFGALLQKKKHP</sequence>
<dbReference type="SUPFAM" id="SSF53335">
    <property type="entry name" value="S-adenosyl-L-methionine-dependent methyltransferases"/>
    <property type="match status" value="1"/>
</dbReference>
<evidence type="ECO:0000256" key="3">
    <source>
        <dbReference type="ARBA" id="ARBA00022691"/>
    </source>
</evidence>
<evidence type="ECO:0000256" key="2">
    <source>
        <dbReference type="ARBA" id="ARBA00022679"/>
    </source>
</evidence>
<dbReference type="Gene3D" id="3.40.50.150">
    <property type="entry name" value="Vaccinia Virus protein VP39"/>
    <property type="match status" value="1"/>
</dbReference>
<evidence type="ECO:0000313" key="7">
    <source>
        <dbReference type="EMBL" id="MCD2422926.1"/>
    </source>
</evidence>
<dbReference type="Pfam" id="PF01189">
    <property type="entry name" value="Methyltr_RsmB-F"/>
    <property type="match status" value="1"/>
</dbReference>
<dbReference type="GO" id="GO:0032259">
    <property type="term" value="P:methylation"/>
    <property type="evidence" value="ECO:0007669"/>
    <property type="project" value="UniProtKB-KW"/>
</dbReference>
<dbReference type="Proteomes" id="UP001199816">
    <property type="component" value="Unassembled WGS sequence"/>
</dbReference>
<organism evidence="7 8">
    <name type="scientific">Niabella pedocola</name>
    <dbReference type="NCBI Taxonomy" id="1752077"/>
    <lineage>
        <taxon>Bacteria</taxon>
        <taxon>Pseudomonadati</taxon>
        <taxon>Bacteroidota</taxon>
        <taxon>Chitinophagia</taxon>
        <taxon>Chitinophagales</taxon>
        <taxon>Chitinophagaceae</taxon>
        <taxon>Niabella</taxon>
    </lineage>
</organism>
<evidence type="ECO:0000256" key="4">
    <source>
        <dbReference type="ARBA" id="ARBA00022884"/>
    </source>
</evidence>
<proteinExistence type="inferred from homology"/>
<reference evidence="7 8" key="1">
    <citation type="submission" date="2021-11" db="EMBL/GenBank/DDBJ databases">
        <title>Genomic of Niabella pedocola.</title>
        <authorList>
            <person name="Wu T."/>
        </authorList>
    </citation>
    <scope>NUCLEOTIDE SEQUENCE [LARGE SCALE GENOMIC DNA]</scope>
    <source>
        <strain evidence="7 8">JCM 31011</strain>
    </source>
</reference>
<feature type="binding site" evidence="5">
    <location>
        <position position="315"/>
    </location>
    <ligand>
        <name>S-adenosyl-L-methionine</name>
        <dbReference type="ChEBI" id="CHEBI:59789"/>
    </ligand>
</feature>
<dbReference type="EMBL" id="JAJNEC010000005">
    <property type="protein sequence ID" value="MCD2422926.1"/>
    <property type="molecule type" value="Genomic_DNA"/>
</dbReference>
<feature type="binding site" evidence="5">
    <location>
        <position position="296"/>
    </location>
    <ligand>
        <name>S-adenosyl-L-methionine</name>
        <dbReference type="ChEBI" id="CHEBI:59789"/>
    </ligand>
</feature>